<dbReference type="PRINTS" id="PR00332">
    <property type="entry name" value="HISTRIAD"/>
</dbReference>
<feature type="short sequence motif" description="Histidine triad motif" evidence="2 3">
    <location>
        <begin position="93"/>
        <end position="97"/>
    </location>
</feature>
<dbReference type="Pfam" id="PF01230">
    <property type="entry name" value="HIT"/>
    <property type="match status" value="1"/>
</dbReference>
<dbReference type="SUPFAM" id="SSF54197">
    <property type="entry name" value="HIT-like"/>
    <property type="match status" value="1"/>
</dbReference>
<evidence type="ECO:0000256" key="3">
    <source>
        <dbReference type="PROSITE-ProRule" id="PRU00464"/>
    </source>
</evidence>
<dbReference type="GO" id="GO:0009117">
    <property type="term" value="P:nucleotide metabolic process"/>
    <property type="evidence" value="ECO:0007669"/>
    <property type="project" value="TreeGrafter"/>
</dbReference>
<dbReference type="AlphaFoldDB" id="A0A1F6ET21"/>
<dbReference type="InterPro" id="IPR001310">
    <property type="entry name" value="Histidine_triad_HIT"/>
</dbReference>
<name>A0A1F6ET21_9BACT</name>
<evidence type="ECO:0000313" key="6">
    <source>
        <dbReference type="Proteomes" id="UP000176714"/>
    </source>
</evidence>
<proteinExistence type="predicted"/>
<protein>
    <recommendedName>
        <fullName evidence="4">HIT domain-containing protein</fullName>
    </recommendedName>
</protein>
<dbReference type="Proteomes" id="UP000176714">
    <property type="component" value="Unassembled WGS sequence"/>
</dbReference>
<organism evidence="5 6">
    <name type="scientific">Candidatus Kaiserbacteria bacterium RIFCSPLOWO2_01_FULL_55_19</name>
    <dbReference type="NCBI Taxonomy" id="1798516"/>
    <lineage>
        <taxon>Bacteria</taxon>
        <taxon>Candidatus Kaiseribacteriota</taxon>
    </lineage>
</organism>
<dbReference type="EMBL" id="MFMD01000001">
    <property type="protein sequence ID" value="OGG76622.1"/>
    <property type="molecule type" value="Genomic_DNA"/>
</dbReference>
<dbReference type="Gene3D" id="3.30.428.10">
    <property type="entry name" value="HIT-like"/>
    <property type="match status" value="1"/>
</dbReference>
<reference evidence="5 6" key="1">
    <citation type="journal article" date="2016" name="Nat. Commun.">
        <title>Thousands of microbial genomes shed light on interconnected biogeochemical processes in an aquifer system.</title>
        <authorList>
            <person name="Anantharaman K."/>
            <person name="Brown C.T."/>
            <person name="Hug L.A."/>
            <person name="Sharon I."/>
            <person name="Castelle C.J."/>
            <person name="Probst A.J."/>
            <person name="Thomas B.C."/>
            <person name="Singh A."/>
            <person name="Wilkins M.J."/>
            <person name="Karaoz U."/>
            <person name="Brodie E.L."/>
            <person name="Williams K.H."/>
            <person name="Hubbard S.S."/>
            <person name="Banfield J.F."/>
        </authorList>
    </citation>
    <scope>NUCLEOTIDE SEQUENCE [LARGE SCALE GENOMIC DNA]</scope>
</reference>
<evidence type="ECO:0000256" key="1">
    <source>
        <dbReference type="PIRSR" id="PIRSR601310-1"/>
    </source>
</evidence>
<dbReference type="PROSITE" id="PS51084">
    <property type="entry name" value="HIT_2"/>
    <property type="match status" value="1"/>
</dbReference>
<dbReference type="STRING" id="1798516.A2950_01880"/>
<feature type="active site" description="Tele-AMP-histidine intermediate" evidence="1">
    <location>
        <position position="95"/>
    </location>
</feature>
<gene>
    <name evidence="5" type="ORF">A2950_01880</name>
</gene>
<comment type="caution">
    <text evidence="5">The sequence shown here is derived from an EMBL/GenBank/DDBJ whole genome shotgun (WGS) entry which is preliminary data.</text>
</comment>
<dbReference type="PANTHER" id="PTHR46648:SF1">
    <property type="entry name" value="ADENOSINE 5'-MONOPHOSPHORAMIDASE HNT1"/>
    <property type="match status" value="1"/>
</dbReference>
<sequence length="110" mass="12482">MKDCIFCKIIAGEVPSEKAHHEDERIVSFPDAHPVQPGHTLVVPAKHYQWFWELPDDLANDLFKVARTLARSLKEKTGADYIQLSIVGKDVPHVHLHLIPRFTKDNPPAV</sequence>
<dbReference type="InterPro" id="IPR036265">
    <property type="entry name" value="HIT-like_sf"/>
</dbReference>
<dbReference type="InterPro" id="IPR011146">
    <property type="entry name" value="HIT-like"/>
</dbReference>
<evidence type="ECO:0000256" key="2">
    <source>
        <dbReference type="PIRSR" id="PIRSR601310-3"/>
    </source>
</evidence>
<dbReference type="PANTHER" id="PTHR46648">
    <property type="entry name" value="HIT FAMILY PROTEIN 1"/>
    <property type="match status" value="1"/>
</dbReference>
<dbReference type="GO" id="GO:0003824">
    <property type="term" value="F:catalytic activity"/>
    <property type="evidence" value="ECO:0007669"/>
    <property type="project" value="InterPro"/>
</dbReference>
<evidence type="ECO:0000313" key="5">
    <source>
        <dbReference type="EMBL" id="OGG76622.1"/>
    </source>
</evidence>
<feature type="domain" description="HIT" evidence="4">
    <location>
        <begin position="5"/>
        <end position="108"/>
    </location>
</feature>
<accession>A0A1F6ET21</accession>
<evidence type="ECO:0000259" key="4">
    <source>
        <dbReference type="PROSITE" id="PS51084"/>
    </source>
</evidence>